<feature type="transmembrane region" description="Helical" evidence="6">
    <location>
        <begin position="40"/>
        <end position="58"/>
    </location>
</feature>
<keyword evidence="2" id="KW-1003">Cell membrane</keyword>
<feature type="transmembrane region" description="Helical" evidence="6">
    <location>
        <begin position="128"/>
        <end position="147"/>
    </location>
</feature>
<feature type="transmembrane region" description="Helical" evidence="6">
    <location>
        <begin position="241"/>
        <end position="260"/>
    </location>
</feature>
<evidence type="ECO:0000256" key="6">
    <source>
        <dbReference type="SAM" id="Phobius"/>
    </source>
</evidence>
<dbReference type="EMBL" id="JAOWLA010000036">
    <property type="protein sequence ID" value="MCV2866930.1"/>
    <property type="molecule type" value="Genomic_DNA"/>
</dbReference>
<reference evidence="7 8" key="1">
    <citation type="submission" date="2022-10" db="EMBL/GenBank/DDBJ databases">
        <title>Defluviimonas sp. nov., isolated from ocean surface water.</title>
        <authorList>
            <person name="He W."/>
            <person name="Wang L."/>
            <person name="Zhang D.-F."/>
        </authorList>
    </citation>
    <scope>NUCLEOTIDE SEQUENCE [LARGE SCALE GENOMIC DNA]</scope>
    <source>
        <strain evidence="7 8">WL0075</strain>
    </source>
</reference>
<dbReference type="InterPro" id="IPR022791">
    <property type="entry name" value="L-PG_synthase/AglD"/>
</dbReference>
<keyword evidence="4 6" id="KW-1133">Transmembrane helix</keyword>
<keyword evidence="8" id="KW-1185">Reference proteome</keyword>
<keyword evidence="3 6" id="KW-0812">Transmembrane</keyword>
<organism evidence="7 8">
    <name type="scientific">Albidovulum sediminicola</name>
    <dbReference type="NCBI Taxonomy" id="2984331"/>
    <lineage>
        <taxon>Bacteria</taxon>
        <taxon>Pseudomonadati</taxon>
        <taxon>Pseudomonadota</taxon>
        <taxon>Alphaproteobacteria</taxon>
        <taxon>Rhodobacterales</taxon>
        <taxon>Paracoccaceae</taxon>
        <taxon>Albidovulum</taxon>
    </lineage>
</organism>
<evidence type="ECO:0000313" key="7">
    <source>
        <dbReference type="EMBL" id="MCV2866930.1"/>
    </source>
</evidence>
<dbReference type="Pfam" id="PF03706">
    <property type="entry name" value="LPG_synthase_TM"/>
    <property type="match status" value="1"/>
</dbReference>
<comment type="subcellular location">
    <subcellularLocation>
        <location evidence="1">Cell membrane</location>
        <topology evidence="1">Multi-pass membrane protein</topology>
    </subcellularLocation>
</comment>
<evidence type="ECO:0000256" key="1">
    <source>
        <dbReference type="ARBA" id="ARBA00004651"/>
    </source>
</evidence>
<protein>
    <submittedName>
        <fullName evidence="7">Flippase-like domain-containing protein</fullName>
    </submittedName>
</protein>
<evidence type="ECO:0000313" key="8">
    <source>
        <dbReference type="Proteomes" id="UP001652503"/>
    </source>
</evidence>
<name>A0ABT2Z782_9RHOB</name>
<feature type="transmembrane region" description="Helical" evidence="6">
    <location>
        <begin position="267"/>
        <end position="287"/>
    </location>
</feature>
<proteinExistence type="predicted"/>
<keyword evidence="5 6" id="KW-0472">Membrane</keyword>
<feature type="transmembrane region" description="Helical" evidence="6">
    <location>
        <begin position="7"/>
        <end position="28"/>
    </location>
</feature>
<comment type="caution">
    <text evidence="7">The sequence shown here is derived from an EMBL/GenBank/DDBJ whole genome shotgun (WGS) entry which is preliminary data.</text>
</comment>
<gene>
    <name evidence="7" type="ORF">OE647_19690</name>
</gene>
<dbReference type="RefSeq" id="WP_263723478.1">
    <property type="nucleotide sequence ID" value="NZ_JAOWLA010000036.1"/>
</dbReference>
<feature type="transmembrane region" description="Helical" evidence="6">
    <location>
        <begin position="293"/>
        <end position="310"/>
    </location>
</feature>
<evidence type="ECO:0000256" key="2">
    <source>
        <dbReference type="ARBA" id="ARBA00022475"/>
    </source>
</evidence>
<dbReference type="Proteomes" id="UP001652503">
    <property type="component" value="Unassembled WGS sequence"/>
</dbReference>
<evidence type="ECO:0000256" key="5">
    <source>
        <dbReference type="ARBA" id="ARBA00023136"/>
    </source>
</evidence>
<feature type="transmembrane region" description="Helical" evidence="6">
    <location>
        <begin position="214"/>
        <end position="235"/>
    </location>
</feature>
<accession>A0ABT2Z782</accession>
<sequence length="314" mass="32424">MAGQRLWIAVSFLLAIGLLVALFKWLGAQPGDVTDMLSGLTWWTFAGLVLLTAANKVLGAWKWRAAIAGILPGSASLSIVDMAEATAWGSLFGQLLPPQISAGLARWAFARRVHTGRSIVGTTLYEQLFDLVVLLSAALAGIAVIAGGFSGPFLVIGFIVFLAVTLVALRLSLLAIERCLRLIPHPGLHALAGAISLARNVPAATQVSLSALSIVRLVIVTARACLAVAIFLPGIDIWTVALGYPIAGLAMAVPIFPAGLGLAEWTWAGLFVLAGAAAAPAAAAGVALRVANILAVCAVIAGFLVARLVGRFQA</sequence>
<evidence type="ECO:0000256" key="3">
    <source>
        <dbReference type="ARBA" id="ARBA00022692"/>
    </source>
</evidence>
<evidence type="ECO:0000256" key="4">
    <source>
        <dbReference type="ARBA" id="ARBA00022989"/>
    </source>
</evidence>
<feature type="transmembrane region" description="Helical" evidence="6">
    <location>
        <begin position="153"/>
        <end position="176"/>
    </location>
</feature>